<keyword evidence="1" id="KW-1133">Transmembrane helix</keyword>
<keyword evidence="1" id="KW-0812">Transmembrane</keyword>
<keyword evidence="1" id="KW-0472">Membrane</keyword>
<organism evidence="2 3">
    <name type="scientific">Dermatophagoides pteronyssinus</name>
    <name type="common">European house dust mite</name>
    <dbReference type="NCBI Taxonomy" id="6956"/>
    <lineage>
        <taxon>Eukaryota</taxon>
        <taxon>Metazoa</taxon>
        <taxon>Ecdysozoa</taxon>
        <taxon>Arthropoda</taxon>
        <taxon>Chelicerata</taxon>
        <taxon>Arachnida</taxon>
        <taxon>Acari</taxon>
        <taxon>Acariformes</taxon>
        <taxon>Sarcoptiformes</taxon>
        <taxon>Astigmata</taxon>
        <taxon>Psoroptidia</taxon>
        <taxon>Analgoidea</taxon>
        <taxon>Pyroglyphidae</taxon>
        <taxon>Dermatophagoidinae</taxon>
        <taxon>Dermatophagoides</taxon>
    </lineage>
</organism>
<dbReference type="Proteomes" id="UP000887458">
    <property type="component" value="Unassembled WGS sequence"/>
</dbReference>
<feature type="transmembrane region" description="Helical" evidence="1">
    <location>
        <begin position="45"/>
        <end position="62"/>
    </location>
</feature>
<accession>A0ABQ8IUZ1</accession>
<name>A0ABQ8IUZ1_DERPT</name>
<gene>
    <name evidence="2" type="ORF">DERP_012606</name>
</gene>
<proteinExistence type="predicted"/>
<evidence type="ECO:0000313" key="3">
    <source>
        <dbReference type="Proteomes" id="UP000887458"/>
    </source>
</evidence>
<evidence type="ECO:0000313" key="2">
    <source>
        <dbReference type="EMBL" id="KAH9414127.1"/>
    </source>
</evidence>
<dbReference type="EMBL" id="NJHN03000114">
    <property type="protein sequence ID" value="KAH9414127.1"/>
    <property type="molecule type" value="Genomic_DNA"/>
</dbReference>
<comment type="caution">
    <text evidence="2">The sequence shown here is derived from an EMBL/GenBank/DDBJ whole genome shotgun (WGS) entry which is preliminary data.</text>
</comment>
<protein>
    <submittedName>
        <fullName evidence="2">Uncharacterized protein</fullName>
    </submittedName>
</protein>
<reference evidence="2 3" key="2">
    <citation type="journal article" date="2022" name="Mol. Biol. Evol.">
        <title>Comparative Genomics Reveals Insights into the Divergent Evolution of Astigmatic Mites and Household Pest Adaptations.</title>
        <authorList>
            <person name="Xiong Q."/>
            <person name="Wan A.T."/>
            <person name="Liu X."/>
            <person name="Fung C.S."/>
            <person name="Xiao X."/>
            <person name="Malainual N."/>
            <person name="Hou J."/>
            <person name="Wang L."/>
            <person name="Wang M."/>
            <person name="Yang K.Y."/>
            <person name="Cui Y."/>
            <person name="Leung E.L."/>
            <person name="Nong W."/>
            <person name="Shin S.K."/>
            <person name="Au S.W."/>
            <person name="Jeong K.Y."/>
            <person name="Chew F.T."/>
            <person name="Hui J.H."/>
            <person name="Leung T.F."/>
            <person name="Tungtrongchitr A."/>
            <person name="Zhong N."/>
            <person name="Liu Z."/>
            <person name="Tsui S.K."/>
        </authorList>
    </citation>
    <scope>NUCLEOTIDE SEQUENCE [LARGE SCALE GENOMIC DNA]</scope>
    <source>
        <strain evidence="2">Derp</strain>
    </source>
</reference>
<keyword evidence="3" id="KW-1185">Reference proteome</keyword>
<sequence length="63" mass="7822">MSAKEVRQRQQQMRMTTTISYYLRQSLIQSSLLCLICEYYHRSFIYYFILNFLHYIIDRFIAL</sequence>
<reference evidence="2 3" key="1">
    <citation type="journal article" date="2018" name="J. Allergy Clin. Immunol.">
        <title>High-quality assembly of Dermatophagoides pteronyssinus genome and transcriptome reveals a wide range of novel allergens.</title>
        <authorList>
            <person name="Liu X.Y."/>
            <person name="Yang K.Y."/>
            <person name="Wang M.Q."/>
            <person name="Kwok J.S."/>
            <person name="Zeng X."/>
            <person name="Yang Z."/>
            <person name="Xiao X.J."/>
            <person name="Lau C.P."/>
            <person name="Li Y."/>
            <person name="Huang Z.M."/>
            <person name="Ba J.G."/>
            <person name="Yim A.K."/>
            <person name="Ouyang C.Y."/>
            <person name="Ngai S.M."/>
            <person name="Chan T.F."/>
            <person name="Leung E.L."/>
            <person name="Liu L."/>
            <person name="Liu Z.G."/>
            <person name="Tsui S.K."/>
        </authorList>
    </citation>
    <scope>NUCLEOTIDE SEQUENCE [LARGE SCALE GENOMIC DNA]</scope>
    <source>
        <strain evidence="2">Derp</strain>
    </source>
</reference>
<evidence type="ECO:0000256" key="1">
    <source>
        <dbReference type="SAM" id="Phobius"/>
    </source>
</evidence>